<gene>
    <name evidence="1" type="ORF">EVA_15823</name>
</gene>
<proteinExistence type="predicted"/>
<name>J9C894_9ZZZZ</name>
<organism evidence="1">
    <name type="scientific">gut metagenome</name>
    <dbReference type="NCBI Taxonomy" id="749906"/>
    <lineage>
        <taxon>unclassified sequences</taxon>
        <taxon>metagenomes</taxon>
        <taxon>organismal metagenomes</taxon>
    </lineage>
</organism>
<protein>
    <submittedName>
        <fullName evidence="1">CotH family protein</fullName>
    </submittedName>
</protein>
<comment type="caution">
    <text evidence="1">The sequence shown here is derived from an EMBL/GenBank/DDBJ whole genome shotgun (WGS) entry which is preliminary data.</text>
</comment>
<dbReference type="EMBL" id="AMCI01005481">
    <property type="protein sequence ID" value="EJW96070.1"/>
    <property type="molecule type" value="Genomic_DNA"/>
</dbReference>
<dbReference type="AlphaFoldDB" id="J9C894"/>
<feature type="non-terminal residue" evidence="1">
    <location>
        <position position="139"/>
    </location>
</feature>
<sequence>MKYKLWGTFLCICVILLSLIAPVFENSGSPERYHQHLEAPLKAVQTKGSGFSSHLPLVILDTNGVEIPGKTVKYPDGTHTYTTAADGSSFITAHMDIVDQETAYNHPEDTPTLSSTITIHVRGNSSRAFDKPSYSIRLI</sequence>
<reference evidence="1" key="1">
    <citation type="journal article" date="2012" name="PLoS ONE">
        <title>Gene sets for utilization of primary and secondary nutrition supplies in the distal gut of endangered iberian lynx.</title>
        <authorList>
            <person name="Alcaide M."/>
            <person name="Messina E."/>
            <person name="Richter M."/>
            <person name="Bargiela R."/>
            <person name="Peplies J."/>
            <person name="Huws S.A."/>
            <person name="Newbold C.J."/>
            <person name="Golyshin P.N."/>
            <person name="Simon M.A."/>
            <person name="Lopez G."/>
            <person name="Yakimov M.M."/>
            <person name="Ferrer M."/>
        </authorList>
    </citation>
    <scope>NUCLEOTIDE SEQUENCE</scope>
</reference>
<accession>J9C894</accession>
<evidence type="ECO:0000313" key="1">
    <source>
        <dbReference type="EMBL" id="EJW96070.1"/>
    </source>
</evidence>